<dbReference type="EMBL" id="JAPDRP010000023">
    <property type="protein sequence ID" value="KAJ9637284.1"/>
    <property type="molecule type" value="Genomic_DNA"/>
</dbReference>
<organism evidence="1 2">
    <name type="scientific">Coniosporium tulheliwenetii</name>
    <dbReference type="NCBI Taxonomy" id="3383036"/>
    <lineage>
        <taxon>Eukaryota</taxon>
        <taxon>Fungi</taxon>
        <taxon>Dikarya</taxon>
        <taxon>Ascomycota</taxon>
        <taxon>Pezizomycotina</taxon>
        <taxon>Dothideomycetes</taxon>
        <taxon>Dothideomycetes incertae sedis</taxon>
        <taxon>Coniosporium</taxon>
    </lineage>
</organism>
<dbReference type="Proteomes" id="UP001172680">
    <property type="component" value="Unassembled WGS sequence"/>
</dbReference>
<comment type="caution">
    <text evidence="1">The sequence shown here is derived from an EMBL/GenBank/DDBJ whole genome shotgun (WGS) entry which is preliminary data.</text>
</comment>
<gene>
    <name evidence="1" type="ORF">H2199_007571</name>
</gene>
<protein>
    <submittedName>
        <fullName evidence="1">Uncharacterized protein</fullName>
    </submittedName>
</protein>
<evidence type="ECO:0000313" key="1">
    <source>
        <dbReference type="EMBL" id="KAJ9637284.1"/>
    </source>
</evidence>
<keyword evidence="2" id="KW-1185">Reference proteome</keyword>
<evidence type="ECO:0000313" key="2">
    <source>
        <dbReference type="Proteomes" id="UP001172680"/>
    </source>
</evidence>
<reference evidence="1" key="1">
    <citation type="submission" date="2022-10" db="EMBL/GenBank/DDBJ databases">
        <title>Culturing micro-colonial fungi from biological soil crusts in the Mojave desert and describing Neophaeococcomyces mojavensis, and introducing the new genera and species Taxawa tesnikishii.</title>
        <authorList>
            <person name="Kurbessoian T."/>
            <person name="Stajich J.E."/>
        </authorList>
    </citation>
    <scope>NUCLEOTIDE SEQUENCE</scope>
    <source>
        <strain evidence="1">JES_115</strain>
    </source>
</reference>
<name>A0ACC2YQ69_9PEZI</name>
<accession>A0ACC2YQ69</accession>
<proteinExistence type="predicted"/>
<sequence>MYQKLKHLGKRKREPHSNSEDDCLPGERSNQIIQGFSRLQSAACDEENAPPTIDPIADIVFVHGLTGDSCTTWRHAQTGLYWPKELLSKDFADARILSFGYDADVVKFWNPASSHRVGNHAENLLGALSRIRVRTESEHRETIFTTHSLGGLVIEDALRISRASAEEHIQLIERHTVAIGFLGTPHHGANLAAWAEFGLKISKNSGKA</sequence>